<gene>
    <name evidence="10" type="primary">LOC100197861</name>
</gene>
<feature type="transmembrane region" description="Helical" evidence="8">
    <location>
        <begin position="97"/>
        <end position="117"/>
    </location>
</feature>
<feature type="transmembrane region" description="Helical" evidence="8">
    <location>
        <begin position="234"/>
        <end position="263"/>
    </location>
</feature>
<dbReference type="NCBIfam" id="TIGR01571">
    <property type="entry name" value="A_thal_Cys_rich"/>
    <property type="match status" value="1"/>
</dbReference>
<protein>
    <submittedName>
        <fullName evidence="10">Trimethylamine transporter</fullName>
    </submittedName>
</protein>
<feature type="transmembrane region" description="Helical" evidence="8">
    <location>
        <begin position="309"/>
        <end position="327"/>
    </location>
</feature>
<keyword evidence="9" id="KW-1185">Reference proteome</keyword>
<dbReference type="Pfam" id="PF04749">
    <property type="entry name" value="PLAC8"/>
    <property type="match status" value="1"/>
</dbReference>
<feature type="transmembrane region" description="Helical" evidence="8">
    <location>
        <begin position="283"/>
        <end position="302"/>
    </location>
</feature>
<reference evidence="10" key="1">
    <citation type="submission" date="2025-08" db="UniProtKB">
        <authorList>
            <consortium name="RefSeq"/>
        </authorList>
    </citation>
    <scope>IDENTIFICATION</scope>
</reference>
<comment type="subcellular location">
    <subcellularLocation>
        <location evidence="1">Cell membrane</location>
        <topology evidence="1">Multi-pass membrane protein</topology>
    </subcellularLocation>
</comment>
<name>A0ABM4D7H2_HYDVU</name>
<feature type="transmembrane region" description="Helical" evidence="8">
    <location>
        <begin position="191"/>
        <end position="213"/>
    </location>
</feature>
<feature type="transmembrane region" description="Helical" evidence="8">
    <location>
        <begin position="54"/>
        <end position="77"/>
    </location>
</feature>
<evidence type="ECO:0000256" key="1">
    <source>
        <dbReference type="ARBA" id="ARBA00004651"/>
    </source>
</evidence>
<evidence type="ECO:0000256" key="5">
    <source>
        <dbReference type="ARBA" id="ARBA00022692"/>
    </source>
</evidence>
<evidence type="ECO:0000313" key="9">
    <source>
        <dbReference type="Proteomes" id="UP001652625"/>
    </source>
</evidence>
<dbReference type="PANTHER" id="PTHR30047:SF7">
    <property type="entry name" value="HIGH-AFFINITY CHOLINE TRANSPORT PROTEIN"/>
    <property type="match status" value="1"/>
</dbReference>
<dbReference type="GeneID" id="100197861"/>
<dbReference type="InterPro" id="IPR018093">
    <property type="entry name" value="BCCT_CS"/>
</dbReference>
<dbReference type="InterPro" id="IPR006461">
    <property type="entry name" value="PLAC_motif_containing"/>
</dbReference>
<dbReference type="PANTHER" id="PTHR30047">
    <property type="entry name" value="HIGH-AFFINITY CHOLINE TRANSPORT PROTEIN-RELATED"/>
    <property type="match status" value="1"/>
</dbReference>
<keyword evidence="5 8" id="KW-0812">Transmembrane</keyword>
<dbReference type="Proteomes" id="UP001652625">
    <property type="component" value="Chromosome 12"/>
</dbReference>
<feature type="transmembrane region" description="Helical" evidence="8">
    <location>
        <begin position="409"/>
        <end position="434"/>
    </location>
</feature>
<evidence type="ECO:0000256" key="7">
    <source>
        <dbReference type="ARBA" id="ARBA00023136"/>
    </source>
</evidence>
<dbReference type="PROSITE" id="PS01303">
    <property type="entry name" value="BCCT"/>
    <property type="match status" value="1"/>
</dbReference>
<keyword evidence="7 8" id="KW-0472">Membrane</keyword>
<proteinExistence type="inferred from homology"/>
<keyword evidence="3" id="KW-0813">Transport</keyword>
<evidence type="ECO:0000313" key="10">
    <source>
        <dbReference type="RefSeq" id="XP_065670241.1"/>
    </source>
</evidence>
<accession>A0ABM4D7H2</accession>
<comment type="similarity">
    <text evidence="2">Belongs to the cornifelin family.</text>
</comment>
<feature type="transmembrane region" description="Helical" evidence="8">
    <location>
        <begin position="489"/>
        <end position="506"/>
    </location>
</feature>
<feature type="transmembrane region" description="Helical" evidence="8">
    <location>
        <begin position="668"/>
        <end position="686"/>
    </location>
</feature>
<feature type="transmembrane region" description="Helical" evidence="8">
    <location>
        <begin position="137"/>
        <end position="157"/>
    </location>
</feature>
<evidence type="ECO:0000256" key="4">
    <source>
        <dbReference type="ARBA" id="ARBA00022475"/>
    </source>
</evidence>
<evidence type="ECO:0000256" key="3">
    <source>
        <dbReference type="ARBA" id="ARBA00022448"/>
    </source>
</evidence>
<feature type="transmembrane region" description="Helical" evidence="8">
    <location>
        <begin position="639"/>
        <end position="656"/>
    </location>
</feature>
<dbReference type="RefSeq" id="XP_065670241.1">
    <property type="nucleotide sequence ID" value="XM_065814169.1"/>
</dbReference>
<evidence type="ECO:0000256" key="6">
    <source>
        <dbReference type="ARBA" id="ARBA00022989"/>
    </source>
</evidence>
<evidence type="ECO:0000256" key="2">
    <source>
        <dbReference type="ARBA" id="ARBA00009024"/>
    </source>
</evidence>
<keyword evidence="6 8" id="KW-1133">Transmembrane helix</keyword>
<dbReference type="Pfam" id="PF02028">
    <property type="entry name" value="BCCT"/>
    <property type="match status" value="1"/>
</dbReference>
<feature type="transmembrane region" description="Helical" evidence="8">
    <location>
        <begin position="379"/>
        <end position="397"/>
    </location>
</feature>
<dbReference type="InterPro" id="IPR000060">
    <property type="entry name" value="BCCT_transptr"/>
</dbReference>
<keyword evidence="4" id="KW-1003">Cell membrane</keyword>
<evidence type="ECO:0000256" key="8">
    <source>
        <dbReference type="SAM" id="Phobius"/>
    </source>
</evidence>
<organism evidence="9 10">
    <name type="scientific">Hydra vulgaris</name>
    <name type="common">Hydra</name>
    <name type="synonym">Hydra attenuata</name>
    <dbReference type="NCBI Taxonomy" id="6087"/>
    <lineage>
        <taxon>Eukaryota</taxon>
        <taxon>Metazoa</taxon>
        <taxon>Cnidaria</taxon>
        <taxon>Hydrozoa</taxon>
        <taxon>Hydroidolina</taxon>
        <taxon>Anthoathecata</taxon>
        <taxon>Aplanulata</taxon>
        <taxon>Hydridae</taxon>
        <taxon>Hydra</taxon>
    </lineage>
</organism>
<sequence length="753" mass="85689">MEHHNTQKAFLADRKQKKVCHVTNTCAKTIFKKDSELNNDRCLNVKGKFGPFQFYFNPLTTCLSAVIIWAFVVWCIYNPIESYNEISKWKIWITHKWTWLYIGTRDVWALFIIVIYFSKYSSLKLGKDNEKPEFSDASYFTMLFSAGIGVGLFYFGVAEPVYHYAPGRDRNRYWGRYNDNQRAQDAINLSFFHWGIHGWIVYVLIGLLLGVLSHRRGLPMTMRSCFYPLLGDKVFGLFGDFVDTMSIICTMLGVCTSLGLGVIQLNSGLSRLHESIEESVSNQIIIIWCVTIVTTASVISGVKFGIKWLSEICFMVGTVLLLVVFFSDDTWFLLNLFVQSCGYYVQNFIEVGFHTDAFEMKGDAPDGKQAPGWMDAWTLFYWGWWVSWSPFVGMFFAKISRGRTIKEFITYTLTVPIFYTFLWLTVFGGAGLAMERKAEVLNISCEMYNTSLFPTYGPKYIKETFGVHRLSCRLSTDMWFDVIEQYGEIGSALHVLSIVGLILYFITSSDSGSLVIDCLSANGNPDPPILQRVFWSFTEGATATALLKAGGKNALIALQTASVCAGLPYTFILNFACVSLWRILKIEAGDLDEEAGKWHVGLFDCFTTKLRFKNTLLTTIAPWYLLAETATKVEAKKKAYFAAYSIFYAFLFYGWITLMVCETIVDGISYAGWVILVIFFGYACRVRGSVREKYKLQGNIVEDFFSLCLLYPCAILQIHEQVDYELETNLFTGLQQCNTQKQISVNQNAQSDV</sequence>